<gene>
    <name evidence="1" type="ORF">FC66_GL001528</name>
</gene>
<protein>
    <recommendedName>
        <fullName evidence="3">DUF2507 domain-containing protein</fullName>
    </recommendedName>
</protein>
<dbReference type="STRING" id="1423719.FC66_GL001528"/>
<comment type="caution">
    <text evidence="1">The sequence shown here is derived from an EMBL/GenBank/DDBJ whole genome shotgun (WGS) entry which is preliminary data.</text>
</comment>
<organism evidence="1 2">
    <name type="scientific">Dellaglioa algida DSM 15638</name>
    <dbReference type="NCBI Taxonomy" id="1423719"/>
    <lineage>
        <taxon>Bacteria</taxon>
        <taxon>Bacillati</taxon>
        <taxon>Bacillota</taxon>
        <taxon>Bacilli</taxon>
        <taxon>Lactobacillales</taxon>
        <taxon>Lactobacillaceae</taxon>
        <taxon>Dellaglioa</taxon>
    </lineage>
</organism>
<dbReference type="InterPro" id="IPR024096">
    <property type="entry name" value="NO_sig/Golgi_transp_ligand-bd"/>
</dbReference>
<dbReference type="OrthoDB" id="2965348at2"/>
<dbReference type="Proteomes" id="UP000051450">
    <property type="component" value="Unassembled WGS sequence"/>
</dbReference>
<sequence>MKSNSIENLLSADTNNMFAYELLRDSLIPEVFGTDTTILYWAGKKMARNINLASITDLVTFFEKANWGNLEIVKEKKDKQTWLLSGDIVKFRQNQVKTADFNLEAGFIAETIQIQSGFTSETIVENQNSKSGVSIIVQTDLKNPNEVEPTNQFHFEKSTDND</sequence>
<reference evidence="1 2" key="1">
    <citation type="journal article" date="2015" name="Genome Announc.">
        <title>Expanding the biotechnology potential of lactobacilli through comparative genomics of 213 strains and associated genera.</title>
        <authorList>
            <person name="Sun Z."/>
            <person name="Harris H.M."/>
            <person name="McCann A."/>
            <person name="Guo C."/>
            <person name="Argimon S."/>
            <person name="Zhang W."/>
            <person name="Yang X."/>
            <person name="Jeffery I.B."/>
            <person name="Cooney J.C."/>
            <person name="Kagawa T.F."/>
            <person name="Liu W."/>
            <person name="Song Y."/>
            <person name="Salvetti E."/>
            <person name="Wrobel A."/>
            <person name="Rasinkangas P."/>
            <person name="Parkhill J."/>
            <person name="Rea M.C."/>
            <person name="O'Sullivan O."/>
            <person name="Ritari J."/>
            <person name="Douillard F.P."/>
            <person name="Paul Ross R."/>
            <person name="Yang R."/>
            <person name="Briner A.E."/>
            <person name="Felis G.E."/>
            <person name="de Vos W.M."/>
            <person name="Barrangou R."/>
            <person name="Klaenhammer T.R."/>
            <person name="Caufield P.W."/>
            <person name="Cui Y."/>
            <person name="Zhang H."/>
            <person name="O'Toole P.W."/>
        </authorList>
    </citation>
    <scope>NUCLEOTIDE SEQUENCE [LARGE SCALE GENOMIC DNA]</scope>
    <source>
        <strain evidence="1 2">DSM 15638</strain>
    </source>
</reference>
<evidence type="ECO:0000313" key="2">
    <source>
        <dbReference type="Proteomes" id="UP000051450"/>
    </source>
</evidence>
<dbReference type="RefSeq" id="WP_057974578.1">
    <property type="nucleotide sequence ID" value="NZ_AZDI01000009.1"/>
</dbReference>
<dbReference type="EMBL" id="AZDI01000009">
    <property type="protein sequence ID" value="KRK45411.1"/>
    <property type="molecule type" value="Genomic_DNA"/>
</dbReference>
<dbReference type="GeneID" id="83549325"/>
<accession>A0A0R1HLX3</accession>
<dbReference type="InterPro" id="IPR019642">
    <property type="entry name" value="DUF2507"/>
</dbReference>
<dbReference type="AlphaFoldDB" id="A0A0R1HLX3"/>
<proteinExistence type="predicted"/>
<dbReference type="PATRIC" id="fig|1423719.4.peg.1554"/>
<evidence type="ECO:0000313" key="1">
    <source>
        <dbReference type="EMBL" id="KRK45411.1"/>
    </source>
</evidence>
<dbReference type="SUPFAM" id="SSF111126">
    <property type="entry name" value="Ligand-binding domain in the NO signalling and Golgi transport"/>
    <property type="match status" value="1"/>
</dbReference>
<dbReference type="Pfam" id="PF10702">
    <property type="entry name" value="DUF2507"/>
    <property type="match status" value="1"/>
</dbReference>
<name>A0A0R1HLX3_9LACO</name>
<keyword evidence="2" id="KW-1185">Reference proteome</keyword>
<dbReference type="Gene3D" id="3.30.1380.20">
    <property type="entry name" value="Trafficking protein particle complex subunit 3"/>
    <property type="match status" value="1"/>
</dbReference>
<evidence type="ECO:0008006" key="3">
    <source>
        <dbReference type="Google" id="ProtNLM"/>
    </source>
</evidence>